<evidence type="ECO:0000256" key="6">
    <source>
        <dbReference type="SAM" id="Phobius"/>
    </source>
</evidence>
<reference evidence="7 9" key="1">
    <citation type="submission" date="2020-02" db="EMBL/GenBank/DDBJ databases">
        <authorList>
            <person name="Ferguson B K."/>
        </authorList>
    </citation>
    <scope>NUCLEOTIDE SEQUENCE [LARGE SCALE GENOMIC DNA]</scope>
</reference>
<dbReference type="EMBL" id="CADCXU010003670">
    <property type="protein sequence ID" value="CAA9995575.1"/>
    <property type="molecule type" value="Genomic_DNA"/>
</dbReference>
<dbReference type="GO" id="GO:0006123">
    <property type="term" value="P:mitochondrial electron transport, cytochrome c to oxygen"/>
    <property type="evidence" value="ECO:0007669"/>
    <property type="project" value="InterPro"/>
</dbReference>
<evidence type="ECO:0000256" key="5">
    <source>
        <dbReference type="ARBA" id="ARBA00023136"/>
    </source>
</evidence>
<gene>
    <name evidence="7" type="ORF">NTEN_LOCUS2363</name>
    <name evidence="8" type="ORF">NTEN_LOCUS2366</name>
</gene>
<evidence type="ECO:0000313" key="7">
    <source>
        <dbReference type="EMBL" id="CAA9995572.1"/>
    </source>
</evidence>
<accession>A0A6H5G0B4</accession>
<evidence type="ECO:0000256" key="3">
    <source>
        <dbReference type="ARBA" id="ARBA00022792"/>
    </source>
</evidence>
<keyword evidence="4" id="KW-0496">Mitochondrion</keyword>
<keyword evidence="6" id="KW-1133">Transmembrane helix</keyword>
<dbReference type="InterPro" id="IPR036539">
    <property type="entry name" value="Cyt_c_oxidase_su7a_sf"/>
</dbReference>
<comment type="similarity">
    <text evidence="2">Belongs to the cytochrome c oxidase VIIa family.</text>
</comment>
<dbReference type="GO" id="GO:0045277">
    <property type="term" value="C:respiratory chain complex IV"/>
    <property type="evidence" value="ECO:0007669"/>
    <property type="project" value="InterPro"/>
</dbReference>
<feature type="transmembrane region" description="Helical" evidence="6">
    <location>
        <begin position="12"/>
        <end position="30"/>
    </location>
</feature>
<keyword evidence="9" id="KW-1185">Reference proteome</keyword>
<organism evidence="7 9">
    <name type="scientific">Nesidiocoris tenuis</name>
    <dbReference type="NCBI Taxonomy" id="355587"/>
    <lineage>
        <taxon>Eukaryota</taxon>
        <taxon>Metazoa</taxon>
        <taxon>Ecdysozoa</taxon>
        <taxon>Arthropoda</taxon>
        <taxon>Hexapoda</taxon>
        <taxon>Insecta</taxon>
        <taxon>Pterygota</taxon>
        <taxon>Neoptera</taxon>
        <taxon>Paraneoptera</taxon>
        <taxon>Hemiptera</taxon>
        <taxon>Heteroptera</taxon>
        <taxon>Panheteroptera</taxon>
        <taxon>Cimicomorpha</taxon>
        <taxon>Miridae</taxon>
        <taxon>Dicyphina</taxon>
        <taxon>Nesidiocoris</taxon>
    </lineage>
</organism>
<dbReference type="InterPro" id="IPR003177">
    <property type="entry name" value="Cytc_oxidase_su7a_met"/>
</dbReference>
<dbReference type="SUPFAM" id="SSF81419">
    <property type="entry name" value="Mitochondrial cytochrome c oxidase subunit VIIa"/>
    <property type="match status" value="1"/>
</dbReference>
<dbReference type="PANTHER" id="PTHR10510:SF11">
    <property type="entry name" value="CYTOCHROME C OXIDASE SUBUNIT 7A, MITOCHONDRIAL"/>
    <property type="match status" value="1"/>
</dbReference>
<dbReference type="Gene3D" id="4.10.91.10">
    <property type="entry name" value="Cytochrome c oxidase, subunit VIIa"/>
    <property type="match status" value="1"/>
</dbReference>
<dbReference type="OrthoDB" id="6580431at2759"/>
<evidence type="ECO:0000313" key="8">
    <source>
        <dbReference type="EMBL" id="CAA9995575.1"/>
    </source>
</evidence>
<protein>
    <submittedName>
        <fullName evidence="7">Uncharacterized protein</fullName>
    </submittedName>
</protein>
<sequence length="148" mass="16075">MLRGRYSTQGISSLTLDVLIIIMHAVGFVLERQTDLSKPALREPKIFPLNLDQLRNIGVPVKMIGLARSAVTNVARRGIATSRALCKQEGSGANKVIKAKQEKFGAEDGTPIFLKGGAVDRILYGTTMSLCVFALGYGGVTFYEMAQR</sequence>
<keyword evidence="5 6" id="KW-0472">Membrane</keyword>
<proteinExistence type="inferred from homology"/>
<evidence type="ECO:0000256" key="1">
    <source>
        <dbReference type="ARBA" id="ARBA00004273"/>
    </source>
</evidence>
<keyword evidence="6" id="KW-0812">Transmembrane</keyword>
<name>A0A6H5G0B4_9HEMI</name>
<dbReference type="GO" id="GO:0005743">
    <property type="term" value="C:mitochondrial inner membrane"/>
    <property type="evidence" value="ECO:0007669"/>
    <property type="project" value="UniProtKB-SubCell"/>
</dbReference>
<dbReference type="AlphaFoldDB" id="A0A6H5G0B4"/>
<feature type="transmembrane region" description="Helical" evidence="6">
    <location>
        <begin position="122"/>
        <end position="143"/>
    </location>
</feature>
<dbReference type="GO" id="GO:0097250">
    <property type="term" value="P:mitochondrial respirasome assembly"/>
    <property type="evidence" value="ECO:0007669"/>
    <property type="project" value="TreeGrafter"/>
</dbReference>
<dbReference type="GO" id="GO:0002082">
    <property type="term" value="P:regulation of oxidative phosphorylation"/>
    <property type="evidence" value="ECO:0007669"/>
    <property type="project" value="TreeGrafter"/>
</dbReference>
<dbReference type="Proteomes" id="UP000479000">
    <property type="component" value="Unassembled WGS sequence"/>
</dbReference>
<evidence type="ECO:0000256" key="4">
    <source>
        <dbReference type="ARBA" id="ARBA00023128"/>
    </source>
</evidence>
<keyword evidence="3" id="KW-0999">Mitochondrion inner membrane</keyword>
<comment type="subcellular location">
    <subcellularLocation>
        <location evidence="1">Mitochondrion inner membrane</location>
    </subcellularLocation>
</comment>
<dbReference type="PANTHER" id="PTHR10510">
    <property type="entry name" value="CYTOCHROME C OXIDASE POLYPEPTIDE 7A"/>
    <property type="match status" value="1"/>
</dbReference>
<evidence type="ECO:0000256" key="2">
    <source>
        <dbReference type="ARBA" id="ARBA00009331"/>
    </source>
</evidence>
<dbReference type="EMBL" id="CADCXU010003658">
    <property type="protein sequence ID" value="CAA9995572.1"/>
    <property type="molecule type" value="Genomic_DNA"/>
</dbReference>
<evidence type="ECO:0000313" key="9">
    <source>
        <dbReference type="Proteomes" id="UP000479000"/>
    </source>
</evidence>